<dbReference type="InterPro" id="IPR013229">
    <property type="entry name" value="PEGA"/>
</dbReference>
<proteinExistence type="predicted"/>
<name>A0A225D8L0_9BACT</name>
<dbReference type="Pfam" id="PF08308">
    <property type="entry name" value="PEGA"/>
    <property type="match status" value="1"/>
</dbReference>
<organism evidence="3 4">
    <name type="scientific">Fimbriiglobus ruber</name>
    <dbReference type="NCBI Taxonomy" id="1908690"/>
    <lineage>
        <taxon>Bacteria</taxon>
        <taxon>Pseudomonadati</taxon>
        <taxon>Planctomycetota</taxon>
        <taxon>Planctomycetia</taxon>
        <taxon>Gemmatales</taxon>
        <taxon>Gemmataceae</taxon>
        <taxon>Fimbriiglobus</taxon>
    </lineage>
</organism>
<feature type="domain" description="PEGA" evidence="2">
    <location>
        <begin position="26"/>
        <end position="79"/>
    </location>
</feature>
<keyword evidence="4" id="KW-1185">Reference proteome</keyword>
<dbReference type="RefSeq" id="WP_161968053.1">
    <property type="nucleotide sequence ID" value="NZ_NIDE01000019.1"/>
</dbReference>
<dbReference type="PROSITE" id="PS51257">
    <property type="entry name" value="PROKAR_LIPOPROTEIN"/>
    <property type="match status" value="1"/>
</dbReference>
<sequence length="213" mass="22761">MTIGRSGLIVLAGAVGLLTGCVDRRYVVETNAYGAQISVDGKLIGPSPADGRWEYAGYYEIMAVAPGYQPLTKKVRFKAKWYEYPPFDLFAEVLWPFRIEHVERVKLCLEPYQPVNQSTLNNNADGLRARGLALPDSLVKDEVLPNQTRPVQTPPGPPPGSVPGILPSNMPISPAAALPQPGDSGTGSTPSPAPVMPSPFNPIFGPGAATTPR</sequence>
<evidence type="ECO:0000313" key="4">
    <source>
        <dbReference type="Proteomes" id="UP000214646"/>
    </source>
</evidence>
<feature type="region of interest" description="Disordered" evidence="1">
    <location>
        <begin position="146"/>
        <end position="213"/>
    </location>
</feature>
<gene>
    <name evidence="3" type="ORF">FRUB_09710</name>
</gene>
<dbReference type="EMBL" id="NIDE01000019">
    <property type="protein sequence ID" value="OWK34868.1"/>
    <property type="molecule type" value="Genomic_DNA"/>
</dbReference>
<feature type="compositionally biased region" description="Pro residues" evidence="1">
    <location>
        <begin position="191"/>
        <end position="200"/>
    </location>
</feature>
<reference evidence="4" key="1">
    <citation type="submission" date="2017-06" db="EMBL/GenBank/DDBJ databases">
        <title>Genome analysis of Fimbriiglobus ruber SP5, the first member of the order Planctomycetales with confirmed chitinolytic capability.</title>
        <authorList>
            <person name="Ravin N.V."/>
            <person name="Rakitin A.L."/>
            <person name="Ivanova A.A."/>
            <person name="Beletsky A.V."/>
            <person name="Kulichevskaya I.S."/>
            <person name="Mardanov A.V."/>
            <person name="Dedysh S.N."/>
        </authorList>
    </citation>
    <scope>NUCLEOTIDE SEQUENCE [LARGE SCALE GENOMIC DNA]</scope>
    <source>
        <strain evidence="4">SP5</strain>
    </source>
</reference>
<dbReference type="Proteomes" id="UP000214646">
    <property type="component" value="Unassembled WGS sequence"/>
</dbReference>
<dbReference type="OrthoDB" id="272812at2"/>
<evidence type="ECO:0000256" key="1">
    <source>
        <dbReference type="SAM" id="MobiDB-lite"/>
    </source>
</evidence>
<evidence type="ECO:0000259" key="2">
    <source>
        <dbReference type="Pfam" id="PF08308"/>
    </source>
</evidence>
<comment type="caution">
    <text evidence="3">The sequence shown here is derived from an EMBL/GenBank/DDBJ whole genome shotgun (WGS) entry which is preliminary data.</text>
</comment>
<feature type="compositionally biased region" description="Pro residues" evidence="1">
    <location>
        <begin position="152"/>
        <end position="161"/>
    </location>
</feature>
<evidence type="ECO:0000313" key="3">
    <source>
        <dbReference type="EMBL" id="OWK34868.1"/>
    </source>
</evidence>
<accession>A0A225D8L0</accession>
<protein>
    <recommendedName>
        <fullName evidence="2">PEGA domain-containing protein</fullName>
    </recommendedName>
</protein>
<dbReference type="AlphaFoldDB" id="A0A225D8L0"/>